<sequence length="46" mass="5019">MPPMRESGSLLVGLVGERLNLDSASRHPIILRRYALSAGIKAKRTS</sequence>
<proteinExistence type="predicted"/>
<organism evidence="1 2">
    <name type="scientific">Bifidobacterium longum subsp. longum 1-6B</name>
    <dbReference type="NCBI Taxonomy" id="1161744"/>
    <lineage>
        <taxon>Bacteria</taxon>
        <taxon>Bacillati</taxon>
        <taxon>Actinomycetota</taxon>
        <taxon>Actinomycetes</taxon>
        <taxon>Bifidobacteriales</taxon>
        <taxon>Bifidobacteriaceae</taxon>
        <taxon>Bifidobacterium</taxon>
    </lineage>
</organism>
<gene>
    <name evidence="1" type="ORF">HMPREF1313_0621</name>
</gene>
<dbReference type="EMBL" id="AJTF01000156">
    <property type="protein sequence ID" value="EIJ22483.1"/>
    <property type="molecule type" value="Genomic_DNA"/>
</dbReference>
<dbReference type="RefSeq" id="WP_007056358.1">
    <property type="nucleotide sequence ID" value="NZ_AJTF01000156.1"/>
</dbReference>
<comment type="caution">
    <text evidence="1">The sequence shown here is derived from an EMBL/GenBank/DDBJ whole genome shotgun (WGS) entry which is preliminary data.</text>
</comment>
<protein>
    <submittedName>
        <fullName evidence="1">Uncharacterized protein</fullName>
    </submittedName>
</protein>
<dbReference type="AlphaFoldDB" id="A0AA87LR22"/>
<dbReference type="GeneID" id="69579234"/>
<dbReference type="Proteomes" id="UP000006410">
    <property type="component" value="Unassembled WGS sequence"/>
</dbReference>
<name>A0AA87LR22_BIFLL</name>
<accession>A0AA87LR22</accession>
<reference evidence="1 2" key="1">
    <citation type="journal article" date="2013" name="Genome Announc.">
        <title>Draft Genome Sequences of Two Pairs of Human Intestinal Bifidobacterium longum subsp. longum Strains, 44B and 1-6B and 35B and 2-2B, Consecutively Isolated from Two Children after a 5-Year Time Period.</title>
        <authorList>
            <person name="Shkoporov A.N."/>
            <person name="Efimov B.A."/>
            <person name="Khokhlova E.V."/>
            <person name="Chaplin A.V."/>
            <person name="Kafarskaya L.I."/>
            <person name="Durkin A.S."/>
            <person name="McCorrison J."/>
            <person name="Torralba M."/>
            <person name="Gillis M."/>
            <person name="Sutton G."/>
            <person name="Weibel D.B."/>
            <person name="Nelson K.E."/>
            <person name="Smeianov V.V."/>
        </authorList>
    </citation>
    <scope>NUCLEOTIDE SEQUENCE [LARGE SCALE GENOMIC DNA]</scope>
    <source>
        <strain evidence="1 2">1-6B</strain>
    </source>
</reference>
<evidence type="ECO:0000313" key="2">
    <source>
        <dbReference type="Proteomes" id="UP000006410"/>
    </source>
</evidence>
<evidence type="ECO:0000313" key="1">
    <source>
        <dbReference type="EMBL" id="EIJ22483.1"/>
    </source>
</evidence>